<dbReference type="Gene3D" id="3.40.50.1820">
    <property type="entry name" value="alpha/beta hydrolase"/>
    <property type="match status" value="1"/>
</dbReference>
<name>A0A5C5FPA4_9BASI</name>
<keyword evidence="4" id="KW-1185">Reference proteome</keyword>
<dbReference type="AlphaFoldDB" id="A0A5C5FPA4"/>
<dbReference type="PANTHER" id="PTHR43798">
    <property type="entry name" value="MONOACYLGLYCEROL LIPASE"/>
    <property type="match status" value="1"/>
</dbReference>
<dbReference type="GO" id="GO:0016787">
    <property type="term" value="F:hydrolase activity"/>
    <property type="evidence" value="ECO:0007669"/>
    <property type="project" value="UniProtKB-KW"/>
</dbReference>
<comment type="caution">
    <text evidence="3">The sequence shown here is derived from an EMBL/GenBank/DDBJ whole genome shotgun (WGS) entry which is preliminary data.</text>
</comment>
<reference evidence="3 4" key="1">
    <citation type="submission" date="2019-03" db="EMBL/GenBank/DDBJ databases">
        <title>Rhodosporidium diobovatum UCD-FST 08-225 genome sequencing, assembly, and annotation.</title>
        <authorList>
            <person name="Fakankun I.U."/>
            <person name="Fristensky B."/>
            <person name="Levin D.B."/>
        </authorList>
    </citation>
    <scope>NUCLEOTIDE SEQUENCE [LARGE SCALE GENOMIC DNA]</scope>
    <source>
        <strain evidence="3 4">UCD-FST 08-225</strain>
    </source>
</reference>
<dbReference type="EMBL" id="SOZI01000129">
    <property type="protein sequence ID" value="TNY18633.1"/>
    <property type="molecule type" value="Genomic_DNA"/>
</dbReference>
<dbReference type="PRINTS" id="PR00111">
    <property type="entry name" value="ABHYDROLASE"/>
</dbReference>
<gene>
    <name evidence="3" type="ORF">DMC30DRAFT_43359</name>
</gene>
<protein>
    <submittedName>
        <fullName evidence="3">Putative hydrolase</fullName>
    </submittedName>
</protein>
<dbReference type="Proteomes" id="UP000311382">
    <property type="component" value="Unassembled WGS sequence"/>
</dbReference>
<accession>A0A5C5FPA4</accession>
<organism evidence="3 4">
    <name type="scientific">Rhodotorula diobovata</name>
    <dbReference type="NCBI Taxonomy" id="5288"/>
    <lineage>
        <taxon>Eukaryota</taxon>
        <taxon>Fungi</taxon>
        <taxon>Dikarya</taxon>
        <taxon>Basidiomycota</taxon>
        <taxon>Pucciniomycotina</taxon>
        <taxon>Microbotryomycetes</taxon>
        <taxon>Sporidiobolales</taxon>
        <taxon>Sporidiobolaceae</taxon>
        <taxon>Rhodotorula</taxon>
    </lineage>
</organism>
<sequence>MPIPPGNDAKVVRVPSGKDLFVDVENKAGDHAPAIVFMHGLGSSTSYWQAALSDTRLSSSFRLIRYDFDGHGLSPVSELDAADDAGMLSIEDLVEDLGAVLRWAGVERVKALVGHSMSGLVASTFAARYPDKVEKLVLVGAMRSLNPELQKNMLKRAHTVMDRGVSSIVDQVVSAALSDKSKAESPLSGALVRALVLGTKPEGYAAACRALASASDPEYGRIEAETLVVAGEFDYLSDAETTSQLCEQIPRARRVQMDRVGHWHAVEDPVGLRRVLEEFLL</sequence>
<dbReference type="InterPro" id="IPR000073">
    <property type="entry name" value="AB_hydrolase_1"/>
</dbReference>
<evidence type="ECO:0000313" key="3">
    <source>
        <dbReference type="EMBL" id="TNY18633.1"/>
    </source>
</evidence>
<dbReference type="InterPro" id="IPR029058">
    <property type="entry name" value="AB_hydrolase_fold"/>
</dbReference>
<keyword evidence="1 3" id="KW-0378">Hydrolase</keyword>
<dbReference type="OrthoDB" id="411064at2759"/>
<evidence type="ECO:0000259" key="2">
    <source>
        <dbReference type="Pfam" id="PF12146"/>
    </source>
</evidence>
<dbReference type="InterPro" id="IPR022742">
    <property type="entry name" value="Hydrolase_4"/>
</dbReference>
<proteinExistence type="predicted"/>
<dbReference type="PANTHER" id="PTHR43798:SF31">
    <property type="entry name" value="AB HYDROLASE SUPERFAMILY PROTEIN YCLE"/>
    <property type="match status" value="1"/>
</dbReference>
<feature type="domain" description="Serine aminopeptidase S33" evidence="2">
    <location>
        <begin position="32"/>
        <end position="264"/>
    </location>
</feature>
<evidence type="ECO:0000313" key="4">
    <source>
        <dbReference type="Proteomes" id="UP000311382"/>
    </source>
</evidence>
<dbReference type="Pfam" id="PF12146">
    <property type="entry name" value="Hydrolase_4"/>
    <property type="match status" value="1"/>
</dbReference>
<dbReference type="GO" id="GO:0016020">
    <property type="term" value="C:membrane"/>
    <property type="evidence" value="ECO:0007669"/>
    <property type="project" value="TreeGrafter"/>
</dbReference>
<dbReference type="InterPro" id="IPR050266">
    <property type="entry name" value="AB_hydrolase_sf"/>
</dbReference>
<dbReference type="SUPFAM" id="SSF53474">
    <property type="entry name" value="alpha/beta-Hydrolases"/>
    <property type="match status" value="1"/>
</dbReference>
<evidence type="ECO:0000256" key="1">
    <source>
        <dbReference type="ARBA" id="ARBA00022801"/>
    </source>
</evidence>
<dbReference type="STRING" id="5288.A0A5C5FPA4"/>